<keyword evidence="3" id="KW-1185">Reference proteome</keyword>
<comment type="caution">
    <text evidence="2">The sequence shown here is derived from an EMBL/GenBank/DDBJ whole genome shotgun (WGS) entry which is preliminary data.</text>
</comment>
<name>A0ABU7TAC2_9HYPH</name>
<gene>
    <name evidence="2" type="ORF">MRSR164_11380</name>
</gene>
<evidence type="ECO:0000313" key="3">
    <source>
        <dbReference type="Proteomes" id="UP001349262"/>
    </source>
</evidence>
<feature type="transmembrane region" description="Helical" evidence="1">
    <location>
        <begin position="32"/>
        <end position="50"/>
    </location>
</feature>
<keyword evidence="1" id="KW-0812">Transmembrane</keyword>
<dbReference type="EMBL" id="MLBY01000004">
    <property type="protein sequence ID" value="MEE7457359.1"/>
    <property type="molecule type" value="Genomic_DNA"/>
</dbReference>
<protein>
    <recommendedName>
        <fullName evidence="4">Iron ABC transporter permease</fullName>
    </recommendedName>
</protein>
<proteinExistence type="predicted"/>
<evidence type="ECO:0008006" key="4">
    <source>
        <dbReference type="Google" id="ProtNLM"/>
    </source>
</evidence>
<keyword evidence="1" id="KW-1133">Transmembrane helix</keyword>
<organism evidence="2 3">
    <name type="scientific">Methylobacterium radiotolerans</name>
    <dbReference type="NCBI Taxonomy" id="31998"/>
    <lineage>
        <taxon>Bacteria</taxon>
        <taxon>Pseudomonadati</taxon>
        <taxon>Pseudomonadota</taxon>
        <taxon>Alphaproteobacteria</taxon>
        <taxon>Hyphomicrobiales</taxon>
        <taxon>Methylobacteriaceae</taxon>
        <taxon>Methylobacterium</taxon>
    </lineage>
</organism>
<reference evidence="2 3" key="1">
    <citation type="journal article" date="2012" name="Genet. Mol. Biol.">
        <title>Analysis of 16S rRNA and mxaF genes revealing insights into Methylobacterium niche-specific plant association.</title>
        <authorList>
            <person name="Dourado M.N."/>
            <person name="Andreote F.D."/>
            <person name="Dini-Andreote F."/>
            <person name="Conti R."/>
            <person name="Araujo J.M."/>
            <person name="Araujo W.L."/>
        </authorList>
    </citation>
    <scope>NUCLEOTIDE SEQUENCE [LARGE SCALE GENOMIC DNA]</scope>
    <source>
        <strain evidence="2 3">SR1.6/4</strain>
    </source>
</reference>
<evidence type="ECO:0000256" key="1">
    <source>
        <dbReference type="SAM" id="Phobius"/>
    </source>
</evidence>
<accession>A0ABU7TAC2</accession>
<sequence length="72" mass="7799">MAQARPEGGRSDRVAAISGSGTRIGPRGLQRAWPWLALTVGLGLATMPAWRVLAFGVRTSVEDLLQIRCLPW</sequence>
<evidence type="ECO:0000313" key="2">
    <source>
        <dbReference type="EMBL" id="MEE7457359.1"/>
    </source>
</evidence>
<keyword evidence="1" id="KW-0472">Membrane</keyword>
<dbReference type="Proteomes" id="UP001349262">
    <property type="component" value="Unassembled WGS sequence"/>
</dbReference>